<organism evidence="2 3">
    <name type="scientific">Draconibacterium sediminis</name>
    <dbReference type="NCBI Taxonomy" id="1544798"/>
    <lineage>
        <taxon>Bacteria</taxon>
        <taxon>Pseudomonadati</taxon>
        <taxon>Bacteroidota</taxon>
        <taxon>Bacteroidia</taxon>
        <taxon>Marinilabiliales</taxon>
        <taxon>Prolixibacteraceae</taxon>
        <taxon>Draconibacterium</taxon>
    </lineage>
</organism>
<comment type="caution">
    <text evidence="2">The sequence shown here is derived from an EMBL/GenBank/DDBJ whole genome shotgun (WGS) entry which is preliminary data.</text>
</comment>
<dbReference type="Gene3D" id="1.10.10.60">
    <property type="entry name" value="Homeodomain-like"/>
    <property type="match status" value="1"/>
</dbReference>
<keyword evidence="3" id="KW-1185">Reference proteome</keyword>
<sequence length="196" mass="22757">MFTFIYNVMKTNNTQILGIAAGIIKDSGLAALSIQKLAEKLGVNRKELDSHFLEEDNDIILIILLAFENDLILLIRKIKNRHTTPEAELKLFFKGLYSLFLQKTHYLSILFDKNLRQRNNEIKKAIRRIKSLSVKYLTDLIEEGKDTNTFKTPLSSRFLAHSILASFRSIMNDEQRMNEMIIELKNIENQNIKNEV</sequence>
<dbReference type="InterPro" id="IPR013570">
    <property type="entry name" value="Tscrpt_reg_YsiA_C"/>
</dbReference>
<dbReference type="Pfam" id="PF08359">
    <property type="entry name" value="TetR_C_4"/>
    <property type="match status" value="1"/>
</dbReference>
<name>A0A0D8JCY5_9BACT</name>
<proteinExistence type="predicted"/>
<dbReference type="STRING" id="1544798.LH29_11195"/>
<gene>
    <name evidence="2" type="ORF">LH29_11195</name>
</gene>
<protein>
    <recommendedName>
        <fullName evidence="1">Transcription regulator YsiA C-terminal domain-containing protein</fullName>
    </recommendedName>
</protein>
<evidence type="ECO:0000313" key="3">
    <source>
        <dbReference type="Proteomes" id="UP000032544"/>
    </source>
</evidence>
<evidence type="ECO:0000259" key="1">
    <source>
        <dbReference type="Pfam" id="PF08359"/>
    </source>
</evidence>
<dbReference type="InterPro" id="IPR036271">
    <property type="entry name" value="Tet_transcr_reg_TetR-rel_C_sf"/>
</dbReference>
<dbReference type="Gene3D" id="1.10.357.10">
    <property type="entry name" value="Tetracycline Repressor, domain 2"/>
    <property type="match status" value="1"/>
</dbReference>
<dbReference type="SUPFAM" id="SSF48498">
    <property type="entry name" value="Tetracyclin repressor-like, C-terminal domain"/>
    <property type="match status" value="1"/>
</dbReference>
<reference evidence="2 3" key="1">
    <citation type="submission" date="2014-09" db="EMBL/GenBank/DDBJ databases">
        <title>Draft Genome Sequence of Draconibacterium sp. JN14CK-3.</title>
        <authorList>
            <person name="Dong C."/>
            <person name="Lai Q."/>
            <person name="Shao Z."/>
        </authorList>
    </citation>
    <scope>NUCLEOTIDE SEQUENCE [LARGE SCALE GENOMIC DNA]</scope>
    <source>
        <strain evidence="2 3">JN14CK-3</strain>
    </source>
</reference>
<accession>A0A0D8JCY5</accession>
<dbReference type="AlphaFoldDB" id="A0A0D8JCY5"/>
<dbReference type="EMBL" id="JRHC01000002">
    <property type="protein sequence ID" value="KJF43663.1"/>
    <property type="molecule type" value="Genomic_DNA"/>
</dbReference>
<dbReference type="Proteomes" id="UP000032544">
    <property type="component" value="Unassembled WGS sequence"/>
</dbReference>
<dbReference type="OrthoDB" id="4214267at2"/>
<evidence type="ECO:0000313" key="2">
    <source>
        <dbReference type="EMBL" id="KJF43663.1"/>
    </source>
</evidence>
<feature type="domain" description="Transcription regulator YsiA C-terminal" evidence="1">
    <location>
        <begin position="74"/>
        <end position="170"/>
    </location>
</feature>